<organism evidence="4 5">
    <name type="scientific">Actinomycetospora corticicola</name>
    <dbReference type="NCBI Taxonomy" id="663602"/>
    <lineage>
        <taxon>Bacteria</taxon>
        <taxon>Bacillati</taxon>
        <taxon>Actinomycetota</taxon>
        <taxon>Actinomycetes</taxon>
        <taxon>Pseudonocardiales</taxon>
        <taxon>Pseudonocardiaceae</taxon>
        <taxon>Actinomycetospora</taxon>
    </lineage>
</organism>
<dbReference type="RefSeq" id="WP_179793331.1">
    <property type="nucleotide sequence ID" value="NZ_BAABHP010000017.1"/>
</dbReference>
<protein>
    <submittedName>
        <fullName evidence="4">Putative LLM family oxidoreductase</fullName>
    </submittedName>
</protein>
<evidence type="ECO:0000313" key="4">
    <source>
        <dbReference type="EMBL" id="NYD35502.1"/>
    </source>
</evidence>
<dbReference type="GO" id="GO:0016705">
    <property type="term" value="F:oxidoreductase activity, acting on paired donors, with incorporation or reduction of molecular oxygen"/>
    <property type="evidence" value="ECO:0007669"/>
    <property type="project" value="InterPro"/>
</dbReference>
<name>A0A7Y9DU09_9PSEU</name>
<dbReference type="InterPro" id="IPR036661">
    <property type="entry name" value="Luciferase-like_sf"/>
</dbReference>
<dbReference type="InterPro" id="IPR050766">
    <property type="entry name" value="Bact_Lucif_Oxidored"/>
</dbReference>
<evidence type="ECO:0000259" key="3">
    <source>
        <dbReference type="Pfam" id="PF00296"/>
    </source>
</evidence>
<evidence type="ECO:0000313" key="5">
    <source>
        <dbReference type="Proteomes" id="UP000535890"/>
    </source>
</evidence>
<keyword evidence="2" id="KW-0503">Monooxygenase</keyword>
<feature type="domain" description="Luciferase-like" evidence="3">
    <location>
        <begin position="19"/>
        <end position="303"/>
    </location>
</feature>
<proteinExistence type="predicted"/>
<keyword evidence="5" id="KW-1185">Reference proteome</keyword>
<comment type="caution">
    <text evidence="4">The sequence shown here is derived from an EMBL/GenBank/DDBJ whole genome shotgun (WGS) entry which is preliminary data.</text>
</comment>
<dbReference type="PANTHER" id="PTHR30137">
    <property type="entry name" value="LUCIFERASE-LIKE MONOOXYGENASE"/>
    <property type="match status" value="1"/>
</dbReference>
<dbReference type="CDD" id="cd00347">
    <property type="entry name" value="Flavin_utilizing_monoxygenases"/>
    <property type="match status" value="1"/>
</dbReference>
<sequence>MHVGVDSFVAKVTDPDTEHVVGPVERFAHLLEEIETADRAGLYSYGIGEHHRSEYYDAAPAVILAAAAARTQQIRMRSAVTVLSAADPVRVWQEYATVDLISGGRVELVVGRGSFTEAFPLFGLPFSDYDELFTSKLDLLLQIRDNERVTWSGPHRPALNDQPVFPRPAQDPFPIWVGVGGSPESFYRAGALGLPLMIAIIGGAPAQFAPLVDLYRRAGAEAGHPPEQLKVGLHCFGFLGDDVAAATNAFYPGWEAMFTTIARERGGMPPSRRQFDATRGPDGAYFIGDPDMIVEKATRVAEQLGGIDRINLQMTNPRLRHADLLHSIELLGEAAPKLADV</sequence>
<dbReference type="AlphaFoldDB" id="A0A7Y9DU09"/>
<dbReference type="Pfam" id="PF00296">
    <property type="entry name" value="Bac_luciferase"/>
    <property type="match status" value="1"/>
</dbReference>
<accession>A0A7Y9DU09</accession>
<reference evidence="4 5" key="1">
    <citation type="submission" date="2020-07" db="EMBL/GenBank/DDBJ databases">
        <title>Sequencing the genomes of 1000 actinobacteria strains.</title>
        <authorList>
            <person name="Klenk H.-P."/>
        </authorList>
    </citation>
    <scope>NUCLEOTIDE SEQUENCE [LARGE SCALE GENOMIC DNA]</scope>
    <source>
        <strain evidence="4 5">DSM 45772</strain>
    </source>
</reference>
<gene>
    <name evidence="4" type="ORF">BJ983_001604</name>
</gene>
<dbReference type="Proteomes" id="UP000535890">
    <property type="component" value="Unassembled WGS sequence"/>
</dbReference>
<dbReference type="Gene3D" id="3.20.20.30">
    <property type="entry name" value="Luciferase-like domain"/>
    <property type="match status" value="1"/>
</dbReference>
<dbReference type="GO" id="GO:0004497">
    <property type="term" value="F:monooxygenase activity"/>
    <property type="evidence" value="ECO:0007669"/>
    <property type="project" value="UniProtKB-KW"/>
</dbReference>
<keyword evidence="1" id="KW-0560">Oxidoreductase</keyword>
<evidence type="ECO:0000256" key="2">
    <source>
        <dbReference type="ARBA" id="ARBA00023033"/>
    </source>
</evidence>
<dbReference type="SUPFAM" id="SSF51679">
    <property type="entry name" value="Bacterial luciferase-like"/>
    <property type="match status" value="1"/>
</dbReference>
<dbReference type="EMBL" id="JACCBN010000001">
    <property type="protein sequence ID" value="NYD35502.1"/>
    <property type="molecule type" value="Genomic_DNA"/>
</dbReference>
<dbReference type="GO" id="GO:0005829">
    <property type="term" value="C:cytosol"/>
    <property type="evidence" value="ECO:0007669"/>
    <property type="project" value="TreeGrafter"/>
</dbReference>
<dbReference type="InterPro" id="IPR011251">
    <property type="entry name" value="Luciferase-like_dom"/>
</dbReference>
<dbReference type="PANTHER" id="PTHR30137:SF8">
    <property type="entry name" value="BLR5498 PROTEIN"/>
    <property type="match status" value="1"/>
</dbReference>
<evidence type="ECO:0000256" key="1">
    <source>
        <dbReference type="ARBA" id="ARBA00023002"/>
    </source>
</evidence>